<evidence type="ECO:0000256" key="5">
    <source>
        <dbReference type="ARBA" id="ARBA00022927"/>
    </source>
</evidence>
<feature type="region of interest" description="Disordered" evidence="9">
    <location>
        <begin position="1"/>
        <end position="186"/>
    </location>
</feature>
<keyword evidence="8" id="KW-0539">Nucleus</keyword>
<evidence type="ECO:0000256" key="4">
    <source>
        <dbReference type="ARBA" id="ARBA00022816"/>
    </source>
</evidence>
<dbReference type="Pfam" id="PF05064">
    <property type="entry name" value="Nsp1_C"/>
    <property type="match status" value="1"/>
</dbReference>
<feature type="compositionally biased region" description="Low complexity" evidence="9">
    <location>
        <begin position="276"/>
        <end position="303"/>
    </location>
</feature>
<dbReference type="PANTHER" id="PTHR12084:SF0">
    <property type="entry name" value="NUCLEAR PORE GLYCOPROTEIN P62"/>
    <property type="match status" value="1"/>
</dbReference>
<comment type="subcellular location">
    <subcellularLocation>
        <location evidence="1">Nucleus</location>
        <location evidence="1">Nuclear pore complex</location>
    </subcellularLocation>
</comment>
<evidence type="ECO:0000256" key="8">
    <source>
        <dbReference type="ARBA" id="ARBA00023242"/>
    </source>
</evidence>
<dbReference type="GO" id="GO:0006606">
    <property type="term" value="P:protein import into nucleus"/>
    <property type="evidence" value="ECO:0007669"/>
    <property type="project" value="TreeGrafter"/>
</dbReference>
<dbReference type="InterPro" id="IPR007758">
    <property type="entry name" value="Nucleoporin_NSP1_C"/>
</dbReference>
<dbReference type="GO" id="GO:0044613">
    <property type="term" value="C:nuclear pore central transport channel"/>
    <property type="evidence" value="ECO:0007669"/>
    <property type="project" value="TreeGrafter"/>
</dbReference>
<comment type="caution">
    <text evidence="11">The sequence shown here is derived from an EMBL/GenBank/DDBJ whole genome shotgun (WGS) entry which is preliminary data.</text>
</comment>
<evidence type="ECO:0000256" key="7">
    <source>
        <dbReference type="ARBA" id="ARBA00023132"/>
    </source>
</evidence>
<sequence length="661" mass="64925">MFGGTGNSNTNKNSGSGGGGAFSLGLGGNSATNAASGNKPSTSFGGFGGSSGTSGFGGSGGTGGFGGFGVSGSGAGSSIFGTNNNKTASGTKPATTQFPSFGAPSVSGGSAGGGSLFEAGASKPEASKPTTPFAFGTSAPPTSNNSGGNSMFGSGANTPAFGTGASGGSLFGTSKPATTAATSVAPTSSTFSAAPAFGGSGASASGFSLGGTASSATSAPATAPAPAPAPAATTSATSTSLFGTSAAPSSGGLSFSGFGTKPAAGAESKPAPFSLAGASSSSSSNNTIAAATSAPAPPTGITGSTNPTSGAGFGSFKLASAPTVSDPAGNTSADKSTNPLGKASEPASTSQPAGSDTAESASKNDNSADLANAALRGKTLEEIAQMWTAELAAQTRAFHTQANTVSYWDRALVQQGKRITELYEATMAVEAEQAALDQSLEHMEGQQAALQNLLDAYEGRVQDIVRKTTTRPSNAKGVAMTADEERDHVYSSAERLNMQLDELARRLTTLVEDVNGVSNASTSAASGPNDGDGQRGAADPFAQIVQILNGHLTSLEWVDSQTTQLQERVKVAQRVYQDVQSSQTSLTGAYGSGTDLLGGDFSAAQRSNSAMMPTIPGGFVNDPVPPVTSSFGTPMGTARKPVSNPKAPQSPFGSTSLRRGF</sequence>
<feature type="compositionally biased region" description="Low complexity" evidence="9">
    <location>
        <begin position="143"/>
        <end position="157"/>
    </location>
</feature>
<feature type="region of interest" description="Disordered" evidence="9">
    <location>
        <begin position="630"/>
        <end position="661"/>
    </location>
</feature>
<feature type="compositionally biased region" description="Gly residues" evidence="9">
    <location>
        <begin position="15"/>
        <end position="28"/>
    </location>
</feature>
<keyword evidence="6" id="KW-0811">Translocation</keyword>
<dbReference type="GO" id="GO:0051028">
    <property type="term" value="P:mRNA transport"/>
    <property type="evidence" value="ECO:0007669"/>
    <property type="project" value="UniProtKB-KW"/>
</dbReference>
<reference evidence="11" key="1">
    <citation type="submission" date="2022-07" db="EMBL/GenBank/DDBJ databases">
        <title>Phylogenomic reconstructions and comparative analyses of Kickxellomycotina fungi.</title>
        <authorList>
            <person name="Reynolds N.K."/>
            <person name="Stajich J.E."/>
            <person name="Barry K."/>
            <person name="Grigoriev I.V."/>
            <person name="Crous P."/>
            <person name="Smith M.E."/>
        </authorList>
    </citation>
    <scope>NUCLEOTIDE SEQUENCE</scope>
    <source>
        <strain evidence="11">NRRL 3115</strain>
    </source>
</reference>
<evidence type="ECO:0000256" key="2">
    <source>
        <dbReference type="ARBA" id="ARBA00005911"/>
    </source>
</evidence>
<feature type="compositionally biased region" description="Gly residues" evidence="9">
    <location>
        <begin position="45"/>
        <end position="75"/>
    </location>
</feature>
<feature type="compositionally biased region" description="Polar residues" evidence="9">
    <location>
        <begin position="83"/>
        <end position="99"/>
    </location>
</feature>
<protein>
    <submittedName>
        <fullName evidence="11">FG-nucleoporin nsp1</fullName>
    </submittedName>
</protein>
<comment type="similarity">
    <text evidence="2">Belongs to the nucleoporin NSP1/NUP62 family.</text>
</comment>
<evidence type="ECO:0000259" key="10">
    <source>
        <dbReference type="Pfam" id="PF05064"/>
    </source>
</evidence>
<feature type="compositionally biased region" description="Low complexity" evidence="9">
    <location>
        <begin position="172"/>
        <end position="186"/>
    </location>
</feature>
<dbReference type="PANTHER" id="PTHR12084">
    <property type="entry name" value="NUCLEAR PORE GLYCOPROTEIN P62-RELATED"/>
    <property type="match status" value="1"/>
</dbReference>
<keyword evidence="4" id="KW-0509">mRNA transport</keyword>
<evidence type="ECO:0000256" key="1">
    <source>
        <dbReference type="ARBA" id="ARBA00004567"/>
    </source>
</evidence>
<evidence type="ECO:0000256" key="6">
    <source>
        <dbReference type="ARBA" id="ARBA00023010"/>
    </source>
</evidence>
<keyword evidence="7" id="KW-0906">Nuclear pore complex</keyword>
<evidence type="ECO:0000313" key="11">
    <source>
        <dbReference type="EMBL" id="KAJ2674774.1"/>
    </source>
</evidence>
<dbReference type="GO" id="GO:0005543">
    <property type="term" value="F:phospholipid binding"/>
    <property type="evidence" value="ECO:0007669"/>
    <property type="project" value="TreeGrafter"/>
</dbReference>
<feature type="compositionally biased region" description="Polar residues" evidence="9">
    <location>
        <begin position="346"/>
        <end position="359"/>
    </location>
</feature>
<feature type="compositionally biased region" description="Polar residues" evidence="9">
    <location>
        <begin position="328"/>
        <end position="339"/>
    </location>
</feature>
<gene>
    <name evidence="11" type="primary">NSP1</name>
    <name evidence="11" type="ORF">GGI25_004237</name>
</gene>
<dbReference type="EMBL" id="JANBTW010000054">
    <property type="protein sequence ID" value="KAJ2674774.1"/>
    <property type="molecule type" value="Genomic_DNA"/>
</dbReference>
<keyword evidence="5" id="KW-0653">Protein transport</keyword>
<feature type="region of interest" description="Disordered" evidence="9">
    <location>
        <begin position="208"/>
        <end position="366"/>
    </location>
</feature>
<dbReference type="GO" id="GO:0017056">
    <property type="term" value="F:structural constituent of nuclear pore"/>
    <property type="evidence" value="ECO:0007669"/>
    <property type="project" value="InterPro"/>
</dbReference>
<dbReference type="Proteomes" id="UP001151518">
    <property type="component" value="Unassembled WGS sequence"/>
</dbReference>
<dbReference type="GO" id="GO:0006405">
    <property type="term" value="P:RNA export from nucleus"/>
    <property type="evidence" value="ECO:0007669"/>
    <property type="project" value="TreeGrafter"/>
</dbReference>
<feature type="domain" description="Nucleoporin NSP1-like C-terminal" evidence="10">
    <location>
        <begin position="371"/>
        <end position="470"/>
    </location>
</feature>
<dbReference type="InterPro" id="IPR026010">
    <property type="entry name" value="NSP1/NUP62"/>
</dbReference>
<dbReference type="Gene3D" id="1.20.5.170">
    <property type="match status" value="1"/>
</dbReference>
<evidence type="ECO:0000313" key="12">
    <source>
        <dbReference type="Proteomes" id="UP001151518"/>
    </source>
</evidence>
<proteinExistence type="inferred from homology"/>
<evidence type="ECO:0000256" key="3">
    <source>
        <dbReference type="ARBA" id="ARBA00022448"/>
    </source>
</evidence>
<organism evidence="11 12">
    <name type="scientific">Coemansia spiralis</name>
    <dbReference type="NCBI Taxonomy" id="417178"/>
    <lineage>
        <taxon>Eukaryota</taxon>
        <taxon>Fungi</taxon>
        <taxon>Fungi incertae sedis</taxon>
        <taxon>Zoopagomycota</taxon>
        <taxon>Kickxellomycotina</taxon>
        <taxon>Kickxellomycetes</taxon>
        <taxon>Kickxellales</taxon>
        <taxon>Kickxellaceae</taxon>
        <taxon>Coemansia</taxon>
    </lineage>
</organism>
<keyword evidence="3" id="KW-0813">Transport</keyword>
<feature type="compositionally biased region" description="Polar residues" evidence="9">
    <location>
        <begin position="651"/>
        <end position="661"/>
    </location>
</feature>
<feature type="compositionally biased region" description="Low complexity" evidence="9">
    <location>
        <begin position="230"/>
        <end position="259"/>
    </location>
</feature>
<feature type="compositionally biased region" description="Low complexity" evidence="9">
    <location>
        <begin position="208"/>
        <end position="222"/>
    </location>
</feature>
<evidence type="ECO:0000256" key="9">
    <source>
        <dbReference type="SAM" id="MobiDB-lite"/>
    </source>
</evidence>
<dbReference type="AlphaFoldDB" id="A0A9W8KWT9"/>
<name>A0A9W8KWT9_9FUNG</name>
<dbReference type="OrthoDB" id="344345at2759"/>
<accession>A0A9W8KWT9</accession>